<reference evidence="2" key="1">
    <citation type="submission" date="2021-01" db="EMBL/GenBank/DDBJ databases">
        <title>Whole genome shotgun sequence of Actinoplanes nipponensis NBRC 14063.</title>
        <authorList>
            <person name="Komaki H."/>
            <person name="Tamura T."/>
        </authorList>
    </citation>
    <scope>NUCLEOTIDE SEQUENCE</scope>
    <source>
        <strain evidence="2">NBRC 14063</strain>
    </source>
</reference>
<dbReference type="AlphaFoldDB" id="A0A919MWW9"/>
<sequence>MEPHIEVARVRYAKVQPSYQKTAENIATEIRHGAIGKYLDCVVEARAKDVSSYVIKLLGSKGSIDPWDGVYDKIGVRIIVRHALDLDTACDLVSDLFGKPVHVTDDRTADIPVHELRYPRLHLQVPVPPALDASKAAEGPPSCEIQIRTEASNLWSRMSHSYLYKPSFKLPKVVVRSLYRLLALVELFDSEVERAVSAMSKDPDRDVNLLVSQLERIFHAFCATQYDADLTRTISSVILKAVKEEERPHYASRLATFAQEMRPDLEQAFKEYGPGSTPANLGTYILASQPESVAIFERLTNAPRTLSQVWRNNSFPDELLEDMKGVWA</sequence>
<dbReference type="InterPro" id="IPR007685">
    <property type="entry name" value="RelA_SpoT"/>
</dbReference>
<comment type="caution">
    <text evidence="2">The sequence shown here is derived from an EMBL/GenBank/DDBJ whole genome shotgun (WGS) entry which is preliminary data.</text>
</comment>
<organism evidence="2 3">
    <name type="scientific">Actinoplanes nipponensis</name>
    <dbReference type="NCBI Taxonomy" id="135950"/>
    <lineage>
        <taxon>Bacteria</taxon>
        <taxon>Bacillati</taxon>
        <taxon>Actinomycetota</taxon>
        <taxon>Actinomycetes</taxon>
        <taxon>Micromonosporales</taxon>
        <taxon>Micromonosporaceae</taxon>
        <taxon>Actinoplanes</taxon>
    </lineage>
</organism>
<evidence type="ECO:0000259" key="1">
    <source>
        <dbReference type="SMART" id="SM00954"/>
    </source>
</evidence>
<evidence type="ECO:0000313" key="2">
    <source>
        <dbReference type="EMBL" id="GIE52655.1"/>
    </source>
</evidence>
<protein>
    <recommendedName>
        <fullName evidence="1">RelA/SpoT domain-containing protein</fullName>
    </recommendedName>
</protein>
<dbReference type="RefSeq" id="WP_203774267.1">
    <property type="nucleotide sequence ID" value="NZ_BAAAYJ010000006.1"/>
</dbReference>
<dbReference type="Gene3D" id="3.30.460.10">
    <property type="entry name" value="Beta Polymerase, domain 2"/>
    <property type="match status" value="1"/>
</dbReference>
<feature type="domain" description="RelA/SpoT" evidence="1">
    <location>
        <begin position="45"/>
        <end position="170"/>
    </location>
</feature>
<dbReference type="SUPFAM" id="SSF81301">
    <property type="entry name" value="Nucleotidyltransferase"/>
    <property type="match status" value="1"/>
</dbReference>
<dbReference type="Proteomes" id="UP000647172">
    <property type="component" value="Unassembled WGS sequence"/>
</dbReference>
<gene>
    <name evidence="2" type="ORF">Ani05nite_61890</name>
</gene>
<keyword evidence="3" id="KW-1185">Reference proteome</keyword>
<proteinExistence type="predicted"/>
<dbReference type="InterPro" id="IPR043519">
    <property type="entry name" value="NT_sf"/>
</dbReference>
<accession>A0A919MWW9</accession>
<dbReference type="SMART" id="SM00954">
    <property type="entry name" value="RelA_SpoT"/>
    <property type="match status" value="1"/>
</dbReference>
<name>A0A919MWW9_9ACTN</name>
<dbReference type="CDD" id="cd05399">
    <property type="entry name" value="NT_Rel-Spo_like"/>
    <property type="match status" value="1"/>
</dbReference>
<evidence type="ECO:0000313" key="3">
    <source>
        <dbReference type="Proteomes" id="UP000647172"/>
    </source>
</evidence>
<dbReference type="GO" id="GO:0015969">
    <property type="term" value="P:guanosine tetraphosphate metabolic process"/>
    <property type="evidence" value="ECO:0007669"/>
    <property type="project" value="InterPro"/>
</dbReference>
<dbReference type="Pfam" id="PF04607">
    <property type="entry name" value="RelA_SpoT"/>
    <property type="match status" value="1"/>
</dbReference>
<dbReference type="EMBL" id="BOMQ01000073">
    <property type="protein sequence ID" value="GIE52655.1"/>
    <property type="molecule type" value="Genomic_DNA"/>
</dbReference>